<keyword evidence="4 6" id="KW-0067">ATP-binding</keyword>
<dbReference type="EMBL" id="CP045423">
    <property type="protein sequence ID" value="QFU16341.1"/>
    <property type="molecule type" value="Genomic_DNA"/>
</dbReference>
<evidence type="ECO:0000256" key="7">
    <source>
        <dbReference type="SAM" id="MobiDB-lite"/>
    </source>
</evidence>
<dbReference type="Proteomes" id="UP000325614">
    <property type="component" value="Chromosome"/>
</dbReference>
<evidence type="ECO:0000256" key="3">
    <source>
        <dbReference type="ARBA" id="ARBA00022777"/>
    </source>
</evidence>
<dbReference type="AlphaFoldDB" id="A0A5P9JW55"/>
<dbReference type="RefSeq" id="WP_152585985.1">
    <property type="nucleotide sequence ID" value="NZ_CP045423.1"/>
</dbReference>
<evidence type="ECO:0000256" key="1">
    <source>
        <dbReference type="ARBA" id="ARBA00022679"/>
    </source>
</evidence>
<keyword evidence="10" id="KW-1185">Reference proteome</keyword>
<evidence type="ECO:0000313" key="9">
    <source>
        <dbReference type="EMBL" id="QFU16341.1"/>
    </source>
</evidence>
<feature type="domain" description="Protein kinase" evidence="8">
    <location>
        <begin position="18"/>
        <end position="270"/>
    </location>
</feature>
<reference evidence="9 10" key="1">
    <citation type="submission" date="2019-10" db="EMBL/GenBank/DDBJ databases">
        <title>Isolation, Identification of Microvirga thermotolerans HR1, a novel thermophilic bacterium and Comparative Genomics of the genus Microvirga.</title>
        <authorList>
            <person name="Li J."/>
            <person name="Zhang W."/>
            <person name="Lin M."/>
            <person name="Wang J."/>
        </authorList>
    </citation>
    <scope>NUCLEOTIDE SEQUENCE [LARGE SCALE GENOMIC DNA]</scope>
    <source>
        <strain evidence="9 10">HR1</strain>
    </source>
</reference>
<dbReference type="Gene3D" id="1.10.510.10">
    <property type="entry name" value="Transferase(Phosphotransferase) domain 1"/>
    <property type="match status" value="1"/>
</dbReference>
<dbReference type="InterPro" id="IPR008271">
    <property type="entry name" value="Ser/Thr_kinase_AS"/>
</dbReference>
<comment type="similarity">
    <text evidence="5">Belongs to the protein kinase superfamily. Ser/Thr protein kinase family. GCN2 subfamily.</text>
</comment>
<keyword evidence="2 6" id="KW-0547">Nucleotide-binding</keyword>
<dbReference type="PROSITE" id="PS00108">
    <property type="entry name" value="PROTEIN_KINASE_ST"/>
    <property type="match status" value="1"/>
</dbReference>
<dbReference type="CDD" id="cd14014">
    <property type="entry name" value="STKc_PknB_like"/>
    <property type="match status" value="1"/>
</dbReference>
<dbReference type="GO" id="GO:0004672">
    <property type="term" value="F:protein kinase activity"/>
    <property type="evidence" value="ECO:0007669"/>
    <property type="project" value="InterPro"/>
</dbReference>
<dbReference type="KEGG" id="mico:GDR74_08945"/>
<gene>
    <name evidence="9" type="ORF">GDR74_08945</name>
</gene>
<accession>A0A5P9JW55</accession>
<evidence type="ECO:0000313" key="10">
    <source>
        <dbReference type="Proteomes" id="UP000325614"/>
    </source>
</evidence>
<dbReference type="GO" id="GO:0005524">
    <property type="term" value="F:ATP binding"/>
    <property type="evidence" value="ECO:0007669"/>
    <property type="project" value="UniProtKB-UniRule"/>
</dbReference>
<dbReference type="InterPro" id="IPR017441">
    <property type="entry name" value="Protein_kinase_ATP_BS"/>
</dbReference>
<dbReference type="SUPFAM" id="SSF56112">
    <property type="entry name" value="Protein kinase-like (PK-like)"/>
    <property type="match status" value="1"/>
</dbReference>
<dbReference type="PROSITE" id="PS50011">
    <property type="entry name" value="PROTEIN_KINASE_DOM"/>
    <property type="match status" value="1"/>
</dbReference>
<evidence type="ECO:0000256" key="5">
    <source>
        <dbReference type="ARBA" id="ARBA00037982"/>
    </source>
</evidence>
<keyword evidence="1" id="KW-0808">Transferase</keyword>
<feature type="region of interest" description="Disordered" evidence="7">
    <location>
        <begin position="341"/>
        <end position="370"/>
    </location>
</feature>
<name>A0A5P9JW55_9HYPH</name>
<proteinExistence type="inferred from homology"/>
<dbReference type="Pfam" id="PF00069">
    <property type="entry name" value="Pkinase"/>
    <property type="match status" value="1"/>
</dbReference>
<feature type="binding site" evidence="6">
    <location>
        <position position="47"/>
    </location>
    <ligand>
        <name>ATP</name>
        <dbReference type="ChEBI" id="CHEBI:30616"/>
    </ligand>
</feature>
<dbReference type="InterPro" id="IPR050339">
    <property type="entry name" value="CC_SR_Kinase"/>
</dbReference>
<protein>
    <submittedName>
        <fullName evidence="9">Protein kinase</fullName>
    </submittedName>
</protein>
<dbReference type="PANTHER" id="PTHR11042:SF190">
    <property type="entry name" value="MITOSIS INHIBITOR PROTEIN KINASE MIK1"/>
    <property type="match status" value="1"/>
</dbReference>
<sequence length="370" mass="41095">MPEHTYRVQPGEVLLNKFEVIRPLGHGHFGEVHHVINRPVGRPAALKIIEVTDPTTHRAVVEAQAQNLCSHDHVVKIHGADVIDGFVLIEMEFIEGGSLGDRLMQGFVPLIDGVQAVKEVLFALEHAHTRGIVHRDVKPANIMLAQNKAKLSDFGTIIQPQTGIRVTDLFYQFHAAPEAVNSGEFSPLGDVFAAGLTLLRVANNMPGWGTVIDDAGAWETDLRNGTMARRIGFKPYLPRVLKSILRKACEPDPTRRYASAAAFREALERLGFARRWVRVSDNEWTCESIGRVESVRYVNGRRPTVEFFSGSRRQLELCGTFGTEREAREHMDRIIAETTIGRAAPARRHRTNRSGTQGARGNVARAGDLP</sequence>
<organism evidence="9 10">
    <name type="scientific">Microvirga thermotolerans</name>
    <dbReference type="NCBI Taxonomy" id="2651334"/>
    <lineage>
        <taxon>Bacteria</taxon>
        <taxon>Pseudomonadati</taxon>
        <taxon>Pseudomonadota</taxon>
        <taxon>Alphaproteobacteria</taxon>
        <taxon>Hyphomicrobiales</taxon>
        <taxon>Methylobacteriaceae</taxon>
        <taxon>Microvirga</taxon>
    </lineage>
</organism>
<keyword evidence="3 9" id="KW-0418">Kinase</keyword>
<evidence type="ECO:0000256" key="2">
    <source>
        <dbReference type="ARBA" id="ARBA00022741"/>
    </source>
</evidence>
<dbReference type="PROSITE" id="PS00107">
    <property type="entry name" value="PROTEIN_KINASE_ATP"/>
    <property type="match status" value="1"/>
</dbReference>
<evidence type="ECO:0000256" key="6">
    <source>
        <dbReference type="PROSITE-ProRule" id="PRU10141"/>
    </source>
</evidence>
<evidence type="ECO:0000259" key="8">
    <source>
        <dbReference type="PROSITE" id="PS50011"/>
    </source>
</evidence>
<dbReference type="GO" id="GO:0005737">
    <property type="term" value="C:cytoplasm"/>
    <property type="evidence" value="ECO:0007669"/>
    <property type="project" value="TreeGrafter"/>
</dbReference>
<dbReference type="InterPro" id="IPR000719">
    <property type="entry name" value="Prot_kinase_dom"/>
</dbReference>
<dbReference type="PANTHER" id="PTHR11042">
    <property type="entry name" value="EUKARYOTIC TRANSLATION INITIATION FACTOR 2-ALPHA KINASE EIF2-ALPHA KINASE -RELATED"/>
    <property type="match status" value="1"/>
</dbReference>
<evidence type="ECO:0000256" key="4">
    <source>
        <dbReference type="ARBA" id="ARBA00022840"/>
    </source>
</evidence>
<dbReference type="SMART" id="SM00220">
    <property type="entry name" value="S_TKc"/>
    <property type="match status" value="1"/>
</dbReference>
<dbReference type="InterPro" id="IPR011009">
    <property type="entry name" value="Kinase-like_dom_sf"/>
</dbReference>